<dbReference type="RefSeq" id="WP_127763586.1">
    <property type="nucleotide sequence ID" value="NZ_SADE01000001.1"/>
</dbReference>
<gene>
    <name evidence="2" type="ORF">EOI86_02655</name>
</gene>
<proteinExistence type="predicted"/>
<comment type="caution">
    <text evidence="2">The sequence shown here is derived from an EMBL/GenBank/DDBJ whole genome shotgun (WGS) entry which is preliminary data.</text>
</comment>
<evidence type="ECO:0000313" key="3">
    <source>
        <dbReference type="Proteomes" id="UP000287447"/>
    </source>
</evidence>
<dbReference type="Proteomes" id="UP000287447">
    <property type="component" value="Unassembled WGS sequence"/>
</dbReference>
<dbReference type="EMBL" id="SADE01000001">
    <property type="protein sequence ID" value="RVU38214.1"/>
    <property type="molecule type" value="Genomic_DNA"/>
</dbReference>
<feature type="signal peptide" evidence="1">
    <location>
        <begin position="1"/>
        <end position="23"/>
    </location>
</feature>
<evidence type="ECO:0000256" key="1">
    <source>
        <dbReference type="SAM" id="SignalP"/>
    </source>
</evidence>
<evidence type="ECO:0000313" key="2">
    <source>
        <dbReference type="EMBL" id="RVU38214.1"/>
    </source>
</evidence>
<feature type="chain" id="PRO_5018591344" evidence="1">
    <location>
        <begin position="24"/>
        <end position="86"/>
    </location>
</feature>
<name>A0A3S2ZAN0_9PROT</name>
<reference evidence="3" key="1">
    <citation type="submission" date="2019-01" db="EMBL/GenBank/DDBJ databases">
        <title>Gri0909 isolated from a small marine red alga.</title>
        <authorList>
            <person name="Kim J."/>
            <person name="Jeong S.E."/>
            <person name="Jeon C.O."/>
        </authorList>
    </citation>
    <scope>NUCLEOTIDE SEQUENCE [LARGE SCALE GENOMIC DNA]</scope>
    <source>
        <strain evidence="3">Gri0909</strain>
    </source>
</reference>
<dbReference type="AlphaFoldDB" id="A0A3S2ZAN0"/>
<organism evidence="2 3">
    <name type="scientific">Hwanghaeella grinnelliae</name>
    <dbReference type="NCBI Taxonomy" id="2500179"/>
    <lineage>
        <taxon>Bacteria</taxon>
        <taxon>Pseudomonadati</taxon>
        <taxon>Pseudomonadota</taxon>
        <taxon>Alphaproteobacteria</taxon>
        <taxon>Rhodospirillales</taxon>
        <taxon>Rhodospirillaceae</taxon>
        <taxon>Hwanghaeella</taxon>
    </lineage>
</organism>
<keyword evidence="3" id="KW-1185">Reference proteome</keyword>
<accession>A0A3S2ZAN0</accession>
<protein>
    <submittedName>
        <fullName evidence="2">PepSY domain-containing protein</fullName>
    </submittedName>
</protein>
<dbReference type="OrthoDB" id="583390at2"/>
<keyword evidence="1" id="KW-0732">Signal</keyword>
<sequence>MKGLRALCLTGSLLLVAGSPVWASDDLTEEEIERINAVLGEMQCEMDDDDIEKEDDGFDLDDVLCAEGQFDIKLDTDFAVVEKRAE</sequence>